<accession>A0A382H9R3</accession>
<feature type="non-terminal residue" evidence="2">
    <location>
        <position position="133"/>
    </location>
</feature>
<dbReference type="SUPFAM" id="SSF101874">
    <property type="entry name" value="YceI-like"/>
    <property type="match status" value="1"/>
</dbReference>
<dbReference type="Pfam" id="PF04264">
    <property type="entry name" value="YceI"/>
    <property type="match status" value="1"/>
</dbReference>
<dbReference type="InterPro" id="IPR007372">
    <property type="entry name" value="Lipid/polyisoprenoid-bd_YceI"/>
</dbReference>
<dbReference type="EMBL" id="UINC01060009">
    <property type="protein sequence ID" value="SVB84054.1"/>
    <property type="molecule type" value="Genomic_DNA"/>
</dbReference>
<evidence type="ECO:0000313" key="2">
    <source>
        <dbReference type="EMBL" id="SVB84054.1"/>
    </source>
</evidence>
<dbReference type="Gene3D" id="2.40.128.110">
    <property type="entry name" value="Lipid/polyisoprenoid-binding, YceI-like"/>
    <property type="match status" value="1"/>
</dbReference>
<name>A0A382H9R3_9ZZZZ</name>
<organism evidence="2">
    <name type="scientific">marine metagenome</name>
    <dbReference type="NCBI Taxonomy" id="408172"/>
    <lineage>
        <taxon>unclassified sequences</taxon>
        <taxon>metagenomes</taxon>
        <taxon>ecological metagenomes</taxon>
    </lineage>
</organism>
<proteinExistence type="predicted"/>
<reference evidence="2" key="1">
    <citation type="submission" date="2018-05" db="EMBL/GenBank/DDBJ databases">
        <authorList>
            <person name="Lanie J.A."/>
            <person name="Ng W.-L."/>
            <person name="Kazmierczak K.M."/>
            <person name="Andrzejewski T.M."/>
            <person name="Davidsen T.M."/>
            <person name="Wayne K.J."/>
            <person name="Tettelin H."/>
            <person name="Glass J.I."/>
            <person name="Rusch D."/>
            <person name="Podicherti R."/>
            <person name="Tsui H.-C.T."/>
            <person name="Winkler M.E."/>
        </authorList>
    </citation>
    <scope>NUCLEOTIDE SEQUENCE</scope>
</reference>
<protein>
    <recommendedName>
        <fullName evidence="1">Lipid/polyisoprenoid-binding YceI-like domain-containing protein</fullName>
    </recommendedName>
</protein>
<evidence type="ECO:0000259" key="1">
    <source>
        <dbReference type="Pfam" id="PF04264"/>
    </source>
</evidence>
<sequence length="133" mass="14936">MKINNKSLLMTFVVFCLISCGGKEKSANQTKKLMIQDSESPLVFEPGNYTAESDSSSVLWECGWIGGRTHNGDVYLKEGLVNIKNSGIVSGDFVVDMNTIQCFDLKNDGARNKLIRHLKSDDFFDVENYQETR</sequence>
<dbReference type="InterPro" id="IPR036761">
    <property type="entry name" value="TTHA0802/YceI-like_sf"/>
</dbReference>
<dbReference type="AlphaFoldDB" id="A0A382H9R3"/>
<gene>
    <name evidence="2" type="ORF">METZ01_LOCUS236908</name>
</gene>
<feature type="domain" description="Lipid/polyisoprenoid-binding YceI-like" evidence="1">
    <location>
        <begin position="49"/>
        <end position="131"/>
    </location>
</feature>